<dbReference type="EMBL" id="JANBUN010000820">
    <property type="protein sequence ID" value="KAJ2801172.1"/>
    <property type="molecule type" value="Genomic_DNA"/>
</dbReference>
<accession>A0ACC1L5I6</accession>
<reference evidence="1" key="1">
    <citation type="submission" date="2022-07" db="EMBL/GenBank/DDBJ databases">
        <title>Phylogenomic reconstructions and comparative analyses of Kickxellomycotina fungi.</title>
        <authorList>
            <person name="Reynolds N.K."/>
            <person name="Stajich J.E."/>
            <person name="Barry K."/>
            <person name="Grigoriev I.V."/>
            <person name="Crous P."/>
            <person name="Smith M.E."/>
        </authorList>
    </citation>
    <scope>NUCLEOTIDE SEQUENCE</scope>
    <source>
        <strain evidence="1">BCRC 34780</strain>
    </source>
</reference>
<keyword evidence="2" id="KW-1185">Reference proteome</keyword>
<name>A0ACC1L5I6_9FUNG</name>
<comment type="caution">
    <text evidence="1">The sequence shown here is derived from an EMBL/GenBank/DDBJ whole genome shotgun (WGS) entry which is preliminary data.</text>
</comment>
<gene>
    <name evidence="1" type="ORF">H4R21_002888</name>
</gene>
<evidence type="ECO:0000313" key="2">
    <source>
        <dbReference type="Proteomes" id="UP001140087"/>
    </source>
</evidence>
<proteinExistence type="predicted"/>
<organism evidence="1 2">
    <name type="scientific">Coemansia helicoidea</name>
    <dbReference type="NCBI Taxonomy" id="1286919"/>
    <lineage>
        <taxon>Eukaryota</taxon>
        <taxon>Fungi</taxon>
        <taxon>Fungi incertae sedis</taxon>
        <taxon>Zoopagomycota</taxon>
        <taxon>Kickxellomycotina</taxon>
        <taxon>Kickxellomycetes</taxon>
        <taxon>Kickxellales</taxon>
        <taxon>Kickxellaceae</taxon>
        <taxon>Coemansia</taxon>
    </lineage>
</organism>
<evidence type="ECO:0000313" key="1">
    <source>
        <dbReference type="EMBL" id="KAJ2801172.1"/>
    </source>
</evidence>
<protein>
    <submittedName>
        <fullName evidence="1">Uncharacterized protein</fullName>
    </submittedName>
</protein>
<dbReference type="Proteomes" id="UP001140087">
    <property type="component" value="Unassembled WGS sequence"/>
</dbReference>
<feature type="non-terminal residue" evidence="1">
    <location>
        <position position="1"/>
    </location>
</feature>
<sequence length="165" mass="17785">ILLITVGLIDTDRKEPNPFQYVSVFMLCHAGVMFMSANRENVRAMDTIGIDIGTFSMGYMSITFLLFLYAYFMMQLFAELGKRGNKSASLDAPSSSAEYRALPQMAQTGGEDAADDGAHVLFDVADMEERDVGAAWTGDLCGRAAAPASSSRSSDEIELSPIGSS</sequence>